<proteinExistence type="predicted"/>
<feature type="region of interest" description="Disordered" evidence="1">
    <location>
        <begin position="90"/>
        <end position="122"/>
    </location>
</feature>
<organism evidence="2 3">
    <name type="scientific">Funneliformis caledonium</name>
    <dbReference type="NCBI Taxonomy" id="1117310"/>
    <lineage>
        <taxon>Eukaryota</taxon>
        <taxon>Fungi</taxon>
        <taxon>Fungi incertae sedis</taxon>
        <taxon>Mucoromycota</taxon>
        <taxon>Glomeromycotina</taxon>
        <taxon>Glomeromycetes</taxon>
        <taxon>Glomerales</taxon>
        <taxon>Glomeraceae</taxon>
        <taxon>Funneliformis</taxon>
    </lineage>
</organism>
<keyword evidence="3" id="KW-1185">Reference proteome</keyword>
<evidence type="ECO:0000313" key="2">
    <source>
        <dbReference type="EMBL" id="CAG8439470.1"/>
    </source>
</evidence>
<sequence>MSGDTGSLIRCNSRCSNGNTVSIDNIDNRRLTEKRSRDDGDDGKDITQKLDEQGNDTEEDELTNYALSQEVFYEGVKLQTNYKQENKIKENVSTRKAKKRVKSTTITKNSRPKNDGENSSFDFISSSLEEDEKIDFDFNSIEKKFLEN</sequence>
<evidence type="ECO:0000313" key="3">
    <source>
        <dbReference type="Proteomes" id="UP000789570"/>
    </source>
</evidence>
<protein>
    <submittedName>
        <fullName evidence="2">13993_t:CDS:1</fullName>
    </submittedName>
</protein>
<feature type="compositionally biased region" description="Basic and acidic residues" evidence="1">
    <location>
        <begin position="30"/>
        <end position="52"/>
    </location>
</feature>
<comment type="caution">
    <text evidence="2">The sequence shown here is derived from an EMBL/GenBank/DDBJ whole genome shotgun (WGS) entry which is preliminary data.</text>
</comment>
<dbReference type="Proteomes" id="UP000789570">
    <property type="component" value="Unassembled WGS sequence"/>
</dbReference>
<name>A0A9N8V625_9GLOM</name>
<accession>A0A9N8V625</accession>
<feature type="region of interest" description="Disordered" evidence="1">
    <location>
        <begin position="30"/>
        <end position="60"/>
    </location>
</feature>
<dbReference type="AlphaFoldDB" id="A0A9N8V625"/>
<reference evidence="2" key="1">
    <citation type="submission" date="2021-06" db="EMBL/GenBank/DDBJ databases">
        <authorList>
            <person name="Kallberg Y."/>
            <person name="Tangrot J."/>
            <person name="Rosling A."/>
        </authorList>
    </citation>
    <scope>NUCLEOTIDE SEQUENCE</scope>
    <source>
        <strain evidence="2">UK204</strain>
    </source>
</reference>
<gene>
    <name evidence="2" type="ORF">FCALED_LOCUS406</name>
</gene>
<dbReference type="EMBL" id="CAJVPQ010000038">
    <property type="protein sequence ID" value="CAG8439470.1"/>
    <property type="molecule type" value="Genomic_DNA"/>
</dbReference>
<evidence type="ECO:0000256" key="1">
    <source>
        <dbReference type="SAM" id="MobiDB-lite"/>
    </source>
</evidence>